<keyword evidence="2" id="KW-1185">Reference proteome</keyword>
<comment type="caution">
    <text evidence="1">The sequence shown here is derived from an EMBL/GenBank/DDBJ whole genome shotgun (WGS) entry which is preliminary data.</text>
</comment>
<protein>
    <submittedName>
        <fullName evidence="1">DUF3304 domain-containing protein</fullName>
    </submittedName>
</protein>
<dbReference type="Proteomes" id="UP001596473">
    <property type="component" value="Unassembled WGS sequence"/>
</dbReference>
<dbReference type="Pfam" id="PF11745">
    <property type="entry name" value="DUF3304"/>
    <property type="match status" value="1"/>
</dbReference>
<dbReference type="PROSITE" id="PS51257">
    <property type="entry name" value="PROKAR_LIPOPROTEIN"/>
    <property type="match status" value="1"/>
</dbReference>
<evidence type="ECO:0000313" key="2">
    <source>
        <dbReference type="Proteomes" id="UP001596473"/>
    </source>
</evidence>
<gene>
    <name evidence="1" type="ORF">ACFQNF_15530</name>
</gene>
<accession>A0ABW2R232</accession>
<sequence>MKLIKVKAHFGYWVILLALSACRPAESEAVGKRVDANSVTVSVDAVNYQHDLDVQYTLKDASNNAVGGAIVGLLEGPGAKNCCTLLPKKWRPGLKYHLSWEEGSAKEISPIRQERTLELPRYSAPGDLYVLFYPNHEVELIASPVEPGHANWAGREKAGALTACVARLSEKECRKHLPKYRLGSKEQIAAEFRASCQSNKIRTASDPENTSNWTAQDCVEMRDYCLKEMKINKAMCEINYQEE</sequence>
<name>A0ABW2R232_9NEIS</name>
<dbReference type="RefSeq" id="WP_380188836.1">
    <property type="nucleotide sequence ID" value="NZ_JBHTBQ010000033.1"/>
</dbReference>
<evidence type="ECO:0000313" key="1">
    <source>
        <dbReference type="EMBL" id="MFC7421274.1"/>
    </source>
</evidence>
<organism evidence="1 2">
    <name type="scientific">Iodobacter arcticus</name>
    <dbReference type="NCBI Taxonomy" id="590593"/>
    <lineage>
        <taxon>Bacteria</taxon>
        <taxon>Pseudomonadati</taxon>
        <taxon>Pseudomonadota</taxon>
        <taxon>Betaproteobacteria</taxon>
        <taxon>Neisseriales</taxon>
        <taxon>Chitinibacteraceae</taxon>
        <taxon>Iodobacter</taxon>
    </lineage>
</organism>
<reference evidence="2" key="1">
    <citation type="journal article" date="2019" name="Int. J. Syst. Evol. Microbiol.">
        <title>The Global Catalogue of Microorganisms (GCM) 10K type strain sequencing project: providing services to taxonomists for standard genome sequencing and annotation.</title>
        <authorList>
            <consortium name="The Broad Institute Genomics Platform"/>
            <consortium name="The Broad Institute Genome Sequencing Center for Infectious Disease"/>
            <person name="Wu L."/>
            <person name="Ma J."/>
        </authorList>
    </citation>
    <scope>NUCLEOTIDE SEQUENCE [LARGE SCALE GENOMIC DNA]</scope>
    <source>
        <strain evidence="2">CCUG 62945</strain>
    </source>
</reference>
<proteinExistence type="predicted"/>
<dbReference type="EMBL" id="JBHTBQ010000033">
    <property type="protein sequence ID" value="MFC7421274.1"/>
    <property type="molecule type" value="Genomic_DNA"/>
</dbReference>
<dbReference type="InterPro" id="IPR021733">
    <property type="entry name" value="DUF3304"/>
</dbReference>